<dbReference type="Proteomes" id="UP000828941">
    <property type="component" value="Chromosome 4"/>
</dbReference>
<comment type="caution">
    <text evidence="1">The sequence shown here is derived from an EMBL/GenBank/DDBJ whole genome shotgun (WGS) entry which is preliminary data.</text>
</comment>
<gene>
    <name evidence="1" type="ORF">L6164_008877</name>
</gene>
<organism evidence="1 2">
    <name type="scientific">Bauhinia variegata</name>
    <name type="common">Purple orchid tree</name>
    <name type="synonym">Phanera variegata</name>
    <dbReference type="NCBI Taxonomy" id="167791"/>
    <lineage>
        <taxon>Eukaryota</taxon>
        <taxon>Viridiplantae</taxon>
        <taxon>Streptophyta</taxon>
        <taxon>Embryophyta</taxon>
        <taxon>Tracheophyta</taxon>
        <taxon>Spermatophyta</taxon>
        <taxon>Magnoliopsida</taxon>
        <taxon>eudicotyledons</taxon>
        <taxon>Gunneridae</taxon>
        <taxon>Pentapetalae</taxon>
        <taxon>rosids</taxon>
        <taxon>fabids</taxon>
        <taxon>Fabales</taxon>
        <taxon>Fabaceae</taxon>
        <taxon>Cercidoideae</taxon>
        <taxon>Cercideae</taxon>
        <taxon>Bauhiniinae</taxon>
        <taxon>Bauhinia</taxon>
    </lineage>
</organism>
<reference evidence="1 2" key="1">
    <citation type="journal article" date="2022" name="DNA Res.">
        <title>Chromosomal-level genome assembly of the orchid tree Bauhinia variegata (Leguminosae; Cercidoideae) supports the allotetraploid origin hypothesis of Bauhinia.</title>
        <authorList>
            <person name="Zhong Y."/>
            <person name="Chen Y."/>
            <person name="Zheng D."/>
            <person name="Pang J."/>
            <person name="Liu Y."/>
            <person name="Luo S."/>
            <person name="Meng S."/>
            <person name="Qian L."/>
            <person name="Wei D."/>
            <person name="Dai S."/>
            <person name="Zhou R."/>
        </authorList>
    </citation>
    <scope>NUCLEOTIDE SEQUENCE [LARGE SCALE GENOMIC DNA]</scope>
    <source>
        <strain evidence="1">BV-YZ2020</strain>
    </source>
</reference>
<sequence>MENSREDLFSCLPDEILGSIVSFLPNESALQTSLLSTRWRDLWNKALVRYGTIQDIIAHVSGILDHFDELDPLKHPHRLRFHFGDGNVLLAAIASSKKLLLDFSNGKKQLQRQQHGMQLKLNNENLTYQPFSSNFLVKSLYLKSVSFLTNDVVSSIVSNLQHLENLTIIECSGLESLCIEFQSKLVKLNIRDCLQLKSLHLRTSKLKSFRYRGMLPWIWPENHFNLVDALLDFRLGPCYINFIAEDFNTTLLTIKNSEILTLCEWNFKALIWPTISSIYGNFIFYNLKDLLWIGNYKDGRYSSDSLVSFLKLCPALEQLCVTIDRESYCCQNLNPCLDQVTKYEGLEHLKLIKFMGFTSKEDEISMAKDLIQLVKGKLPRIETSDGACLQCLCREESQRSMETENHLSIESKPFCEFLTEENGVDGSCAKHAHMEV</sequence>
<evidence type="ECO:0000313" key="2">
    <source>
        <dbReference type="Proteomes" id="UP000828941"/>
    </source>
</evidence>
<name>A0ACB9PH41_BAUVA</name>
<proteinExistence type="predicted"/>
<evidence type="ECO:0000313" key="1">
    <source>
        <dbReference type="EMBL" id="KAI4348117.1"/>
    </source>
</evidence>
<keyword evidence="2" id="KW-1185">Reference proteome</keyword>
<accession>A0ACB9PH41</accession>
<protein>
    <submittedName>
        <fullName evidence="1">Uncharacterized protein</fullName>
    </submittedName>
</protein>
<dbReference type="EMBL" id="CM039429">
    <property type="protein sequence ID" value="KAI4348117.1"/>
    <property type="molecule type" value="Genomic_DNA"/>
</dbReference>